<gene>
    <name evidence="2" type="ORF">PLOB_00031606</name>
</gene>
<evidence type="ECO:0000256" key="1">
    <source>
        <dbReference type="SAM" id="Phobius"/>
    </source>
</evidence>
<evidence type="ECO:0000313" key="2">
    <source>
        <dbReference type="EMBL" id="CAH3125098.1"/>
    </source>
</evidence>
<protein>
    <submittedName>
        <fullName evidence="2">Uncharacterized protein</fullName>
    </submittedName>
</protein>
<comment type="caution">
    <text evidence="2">The sequence shown here is derived from an EMBL/GenBank/DDBJ whole genome shotgun (WGS) entry which is preliminary data.</text>
</comment>
<organism evidence="2 3">
    <name type="scientific">Porites lobata</name>
    <dbReference type="NCBI Taxonomy" id="104759"/>
    <lineage>
        <taxon>Eukaryota</taxon>
        <taxon>Metazoa</taxon>
        <taxon>Cnidaria</taxon>
        <taxon>Anthozoa</taxon>
        <taxon>Hexacorallia</taxon>
        <taxon>Scleractinia</taxon>
        <taxon>Fungiina</taxon>
        <taxon>Poritidae</taxon>
        <taxon>Porites</taxon>
    </lineage>
</organism>
<proteinExistence type="predicted"/>
<keyword evidence="3" id="KW-1185">Reference proteome</keyword>
<name>A0ABN8NWT8_9CNID</name>
<keyword evidence="1" id="KW-0472">Membrane</keyword>
<reference evidence="2 3" key="1">
    <citation type="submission" date="2022-05" db="EMBL/GenBank/DDBJ databases">
        <authorList>
            <consortium name="Genoscope - CEA"/>
            <person name="William W."/>
        </authorList>
    </citation>
    <scope>NUCLEOTIDE SEQUENCE [LARGE SCALE GENOMIC DNA]</scope>
</reference>
<dbReference type="Proteomes" id="UP001159405">
    <property type="component" value="Unassembled WGS sequence"/>
</dbReference>
<sequence>MTDKTLEDSLLRPVQEEGQQKTPATLEMLADLLHKNPDLLPLLQTQGRGNAISRRLQPITSALAAVACGSYSWIRFLVVFLLTALFNVVNLKPEIPKESRVVLDKIESDLGDLKRKHEKVLHDKTRMEEKIQTAAESYYRISRNDNLELEMGLVSSTCVLGTCQDALKHLETEISDLQRGTKLTPTHILKQVIIIMGLVIAAVLTVGSHLRICLMIVAGILFAGKRNAQTYLNNQLLLAKCEDLRKNDLRKAEQLHKELIRDVEYKLPSLKKHLAVLDIEVSLYTSLHSHSD</sequence>
<accession>A0ABN8NWT8</accession>
<dbReference type="EMBL" id="CALNXK010000040">
    <property type="protein sequence ID" value="CAH3125098.1"/>
    <property type="molecule type" value="Genomic_DNA"/>
</dbReference>
<keyword evidence="1" id="KW-1133">Transmembrane helix</keyword>
<feature type="transmembrane region" description="Helical" evidence="1">
    <location>
        <begin position="192"/>
        <end position="223"/>
    </location>
</feature>
<keyword evidence="1" id="KW-0812">Transmembrane</keyword>
<feature type="transmembrane region" description="Helical" evidence="1">
    <location>
        <begin position="62"/>
        <end position="86"/>
    </location>
</feature>
<evidence type="ECO:0000313" key="3">
    <source>
        <dbReference type="Proteomes" id="UP001159405"/>
    </source>
</evidence>